<reference evidence="1" key="2">
    <citation type="submission" date="2025-08" db="UniProtKB">
        <authorList>
            <consortium name="Ensembl"/>
        </authorList>
    </citation>
    <scope>IDENTIFICATION</scope>
</reference>
<reference evidence="2" key="1">
    <citation type="submission" date="2018-12" db="EMBL/GenBank/DDBJ databases">
        <authorList>
            <person name="Yazar S."/>
        </authorList>
    </citation>
    <scope>NUCLEOTIDE SEQUENCE [LARGE SCALE GENOMIC DNA]</scope>
</reference>
<accession>A0A4X2L6D9</accession>
<dbReference type="Proteomes" id="UP000314987">
    <property type="component" value="Unassembled WGS sequence"/>
</dbReference>
<protein>
    <submittedName>
        <fullName evidence="1">Uncharacterized protein</fullName>
    </submittedName>
</protein>
<reference evidence="1" key="3">
    <citation type="submission" date="2025-09" db="UniProtKB">
        <authorList>
            <consortium name="Ensembl"/>
        </authorList>
    </citation>
    <scope>IDENTIFICATION</scope>
</reference>
<name>A0A4X2L6D9_VOMUR</name>
<evidence type="ECO:0000313" key="2">
    <source>
        <dbReference type="Proteomes" id="UP000314987"/>
    </source>
</evidence>
<dbReference type="AlphaFoldDB" id="A0A4X2L6D9"/>
<evidence type="ECO:0000313" key="1">
    <source>
        <dbReference type="Ensembl" id="ENSVURP00010019548.1"/>
    </source>
</evidence>
<proteinExistence type="predicted"/>
<keyword evidence="2" id="KW-1185">Reference proteome</keyword>
<sequence length="56" mass="6073">MGVFEAINCVMESSVTTLASEITILPPLEEVSCISRTRCPREPSPFPSCPLSVSYP</sequence>
<organism evidence="1 2">
    <name type="scientific">Vombatus ursinus</name>
    <name type="common">Common wombat</name>
    <dbReference type="NCBI Taxonomy" id="29139"/>
    <lineage>
        <taxon>Eukaryota</taxon>
        <taxon>Metazoa</taxon>
        <taxon>Chordata</taxon>
        <taxon>Craniata</taxon>
        <taxon>Vertebrata</taxon>
        <taxon>Euteleostomi</taxon>
        <taxon>Mammalia</taxon>
        <taxon>Metatheria</taxon>
        <taxon>Diprotodontia</taxon>
        <taxon>Vombatidae</taxon>
        <taxon>Vombatus</taxon>
    </lineage>
</organism>
<dbReference type="Ensembl" id="ENSVURT00010022244.1">
    <property type="protein sequence ID" value="ENSVURP00010019548.1"/>
    <property type="gene ID" value="ENSVURG00010014912.1"/>
</dbReference>